<dbReference type="InterPro" id="IPR006564">
    <property type="entry name" value="Znf_PMZ"/>
</dbReference>
<dbReference type="GO" id="GO:0008270">
    <property type="term" value="F:zinc ion binding"/>
    <property type="evidence" value="ECO:0007669"/>
    <property type="project" value="UniProtKB-KW"/>
</dbReference>
<dbReference type="GO" id="GO:0004803">
    <property type="term" value="F:transposase activity"/>
    <property type="evidence" value="ECO:0007669"/>
    <property type="project" value="InterPro"/>
</dbReference>
<evidence type="ECO:0000256" key="7">
    <source>
        <dbReference type="PROSITE-ProRule" id="PRU00325"/>
    </source>
</evidence>
<protein>
    <recommendedName>
        <fullName evidence="9">SWIM-type domain-containing protein</fullName>
    </recommendedName>
</protein>
<dbReference type="PANTHER" id="PTHR31973:SF191">
    <property type="entry name" value="OS05G0489400 PROTEIN"/>
    <property type="match status" value="1"/>
</dbReference>
<dbReference type="InterPro" id="IPR004332">
    <property type="entry name" value="Transposase_MuDR"/>
</dbReference>
<dbReference type="Proteomes" id="UP001341281">
    <property type="component" value="Chromosome 03"/>
</dbReference>
<keyword evidence="4" id="KW-0862">Zinc</keyword>
<proteinExistence type="predicted"/>
<dbReference type="AlphaFoldDB" id="A0AAQ3WLQ2"/>
<reference evidence="10 11" key="1">
    <citation type="submission" date="2024-02" db="EMBL/GenBank/DDBJ databases">
        <title>High-quality chromosome-scale genome assembly of Pensacola bahiagrass (Paspalum notatum Flugge var. saurae).</title>
        <authorList>
            <person name="Vega J.M."/>
            <person name="Podio M."/>
            <person name="Orjuela J."/>
            <person name="Siena L.A."/>
            <person name="Pessino S.C."/>
            <person name="Combes M.C."/>
            <person name="Mariac C."/>
            <person name="Albertini E."/>
            <person name="Pupilli F."/>
            <person name="Ortiz J.P.A."/>
            <person name="Leblanc O."/>
        </authorList>
    </citation>
    <scope>NUCLEOTIDE SEQUENCE [LARGE SCALE GENOMIC DNA]</scope>
    <source>
        <strain evidence="10">R1</strain>
        <tissue evidence="10">Leaf</tissue>
    </source>
</reference>
<evidence type="ECO:0000256" key="1">
    <source>
        <dbReference type="ARBA" id="ARBA00022578"/>
    </source>
</evidence>
<keyword evidence="1" id="KW-0815">Transposition</keyword>
<feature type="domain" description="SWIM-type" evidence="9">
    <location>
        <begin position="708"/>
        <end position="749"/>
    </location>
</feature>
<evidence type="ECO:0000259" key="9">
    <source>
        <dbReference type="PROSITE" id="PS50966"/>
    </source>
</evidence>
<evidence type="ECO:0000313" key="10">
    <source>
        <dbReference type="EMBL" id="WVZ66010.1"/>
    </source>
</evidence>
<dbReference type="InterPro" id="IPR001207">
    <property type="entry name" value="Transposase_mutator"/>
</dbReference>
<feature type="region of interest" description="Disordered" evidence="8">
    <location>
        <begin position="229"/>
        <end position="258"/>
    </location>
</feature>
<feature type="compositionally biased region" description="Acidic residues" evidence="8">
    <location>
        <begin position="241"/>
        <end position="258"/>
    </location>
</feature>
<dbReference type="InterPro" id="IPR018289">
    <property type="entry name" value="MULE_transposase_dom"/>
</dbReference>
<dbReference type="EMBL" id="CP144747">
    <property type="protein sequence ID" value="WVZ66010.1"/>
    <property type="molecule type" value="Genomic_DNA"/>
</dbReference>
<gene>
    <name evidence="10" type="ORF">U9M48_015289</name>
</gene>
<feature type="compositionally biased region" description="Basic and acidic residues" evidence="8">
    <location>
        <begin position="971"/>
        <end position="980"/>
    </location>
</feature>
<dbReference type="Pfam" id="PF26130">
    <property type="entry name" value="PB1-like"/>
    <property type="match status" value="1"/>
</dbReference>
<evidence type="ECO:0000256" key="8">
    <source>
        <dbReference type="SAM" id="MobiDB-lite"/>
    </source>
</evidence>
<dbReference type="PROSITE" id="PS01007">
    <property type="entry name" value="TRANSPOSASE_MUTATOR"/>
    <property type="match status" value="1"/>
</dbReference>
<dbReference type="Pfam" id="PF10551">
    <property type="entry name" value="MULE"/>
    <property type="match status" value="1"/>
</dbReference>
<dbReference type="InterPro" id="IPR058594">
    <property type="entry name" value="PB1-like_dom_pln"/>
</dbReference>
<keyword evidence="6" id="KW-0233">DNA recombination</keyword>
<dbReference type="Pfam" id="PF04434">
    <property type="entry name" value="SWIM"/>
    <property type="match status" value="1"/>
</dbReference>
<dbReference type="GO" id="GO:0006313">
    <property type="term" value="P:DNA transposition"/>
    <property type="evidence" value="ECO:0007669"/>
    <property type="project" value="InterPro"/>
</dbReference>
<feature type="region of interest" description="Disordered" evidence="8">
    <location>
        <begin position="875"/>
        <end position="904"/>
    </location>
</feature>
<evidence type="ECO:0000256" key="5">
    <source>
        <dbReference type="ARBA" id="ARBA00023125"/>
    </source>
</evidence>
<keyword evidence="11" id="KW-1185">Reference proteome</keyword>
<dbReference type="SMART" id="SM00575">
    <property type="entry name" value="ZnF_PMZ"/>
    <property type="match status" value="1"/>
</dbReference>
<name>A0AAQ3WLQ2_PASNO</name>
<accession>A0AAQ3WLQ2</accession>
<sequence>MVARLRGAGEVPPDYGGTADEFTIELHHGGFFVGYGALRSYVDGKVAWFDRVDCDTWSVLWFEDFLQELGYDFKGTLKVHWLLPDKTIEDGLRLIETDHDANVMAAAAKKYRTLVVYVDHEDSLGGVEWDDIIANPVADLPKVISPMKFQHVERNPREKIPVFYTDLEKNIVEQGKTSKKVPLECSSSDGGETFIDTDYEVEADSDLEEEDGAAVGHGVLNNKKAKGSQLKCSQMSRPLPEVDDEDTEDEDLILPDSDGEGEERFRFTSFKEDHLMNPTFHVKQVFPSMQSLREAITEYSVKNRLEIKLPRNDSRRLRAHCAQGCPWNLYASIDSRANSVVVKTYYGAHNCQKEWELKRCTAKYLAAKYLDSFRANDKMSISSFARTVQKDMNVQCSRSKLARARRLVLSKIHGDEMQQYNFLWDYGQELRRSNPGSTFYLNLAGNLFSTCYMSFDACKRGFVLGCRPLICLDGCHIKTTVGGILLTAVGMDPNDCIYPIAMAVVEVESLASWKWFLETLKDDLKIDNTYPWTIMTDKQKGLIPAVQQVFPEAEHRFCVRHLYANFQEKFKGEDLKNQLWACARSSSVQAWNRNMERMKALNKDAFEWLDKLTPNTWVRAFFSEFPKCDILLNNNCEVFNKYILDARDLPILSMFQHIKNQLMTRHFNKQKELLNFQGQFCPKIRKKVAKNAEWATTCFPLPSGQGVFQVQVKDYQHIVDISAQTCDCRRWQLTGVPCGHAIACLRHERIMPESVLAPCYSLEAFQKAYAFNIWPCKDQSEWERVGGQVLPPSYEKKVGRPPKSRKKQPQEIKGKHGPKLSRHGVTMHCKYCSEANHNSGGCKLKKMGFSSKEAKNLVANTRAQLQSEAERAAVASSTVGGDAQEAGGDETVPINQELPSGGLNELVTEPCTTILTQMLTLGSQPSMQSVPQGPLPDNDFIMSNPLLQRAPPLNTSTKAGKAAAGKKRQPSKKEGKEKAAKKTKSITGSKN</sequence>
<dbReference type="PROSITE" id="PS50966">
    <property type="entry name" value="ZF_SWIM"/>
    <property type="match status" value="1"/>
</dbReference>
<evidence type="ECO:0000256" key="3">
    <source>
        <dbReference type="ARBA" id="ARBA00022771"/>
    </source>
</evidence>
<keyword evidence="2" id="KW-0479">Metal-binding</keyword>
<dbReference type="GO" id="GO:0003677">
    <property type="term" value="F:DNA binding"/>
    <property type="evidence" value="ECO:0007669"/>
    <property type="project" value="UniProtKB-KW"/>
</dbReference>
<keyword evidence="5" id="KW-0238">DNA-binding</keyword>
<dbReference type="Pfam" id="PF03108">
    <property type="entry name" value="DBD_Tnp_Mut"/>
    <property type="match status" value="1"/>
</dbReference>
<evidence type="ECO:0000256" key="2">
    <source>
        <dbReference type="ARBA" id="ARBA00022723"/>
    </source>
</evidence>
<organism evidence="10 11">
    <name type="scientific">Paspalum notatum var. saurae</name>
    <dbReference type="NCBI Taxonomy" id="547442"/>
    <lineage>
        <taxon>Eukaryota</taxon>
        <taxon>Viridiplantae</taxon>
        <taxon>Streptophyta</taxon>
        <taxon>Embryophyta</taxon>
        <taxon>Tracheophyta</taxon>
        <taxon>Spermatophyta</taxon>
        <taxon>Magnoliopsida</taxon>
        <taxon>Liliopsida</taxon>
        <taxon>Poales</taxon>
        <taxon>Poaceae</taxon>
        <taxon>PACMAD clade</taxon>
        <taxon>Panicoideae</taxon>
        <taxon>Andropogonodae</taxon>
        <taxon>Paspaleae</taxon>
        <taxon>Paspalinae</taxon>
        <taxon>Paspalum</taxon>
    </lineage>
</organism>
<keyword evidence="3 7" id="KW-0863">Zinc-finger</keyword>
<dbReference type="PANTHER" id="PTHR31973">
    <property type="entry name" value="POLYPROTEIN, PUTATIVE-RELATED"/>
    <property type="match status" value="1"/>
</dbReference>
<feature type="region of interest" description="Disordered" evidence="8">
    <location>
        <begin position="791"/>
        <end position="822"/>
    </location>
</feature>
<evidence type="ECO:0000313" key="11">
    <source>
        <dbReference type="Proteomes" id="UP001341281"/>
    </source>
</evidence>
<evidence type="ECO:0000256" key="6">
    <source>
        <dbReference type="ARBA" id="ARBA00023172"/>
    </source>
</evidence>
<evidence type="ECO:0000256" key="4">
    <source>
        <dbReference type="ARBA" id="ARBA00022833"/>
    </source>
</evidence>
<dbReference type="InterPro" id="IPR007527">
    <property type="entry name" value="Znf_SWIM"/>
</dbReference>
<feature type="region of interest" description="Disordered" evidence="8">
    <location>
        <begin position="925"/>
        <end position="991"/>
    </location>
</feature>